<dbReference type="PANTHER" id="PTHR15712">
    <property type="entry name" value="ARMADILLO REPEAT CONTAINING PROTEIN"/>
    <property type="match status" value="1"/>
</dbReference>
<evidence type="ECO:0000256" key="10">
    <source>
        <dbReference type="SAM" id="MobiDB-lite"/>
    </source>
</evidence>
<organism evidence="12 13">
    <name type="scientific">Ridgeia piscesae</name>
    <name type="common">Tubeworm</name>
    <dbReference type="NCBI Taxonomy" id="27915"/>
    <lineage>
        <taxon>Eukaryota</taxon>
        <taxon>Metazoa</taxon>
        <taxon>Spiralia</taxon>
        <taxon>Lophotrochozoa</taxon>
        <taxon>Annelida</taxon>
        <taxon>Polychaeta</taxon>
        <taxon>Sedentaria</taxon>
        <taxon>Canalipalpata</taxon>
        <taxon>Sabellida</taxon>
        <taxon>Siboglinidae</taxon>
        <taxon>Ridgeia</taxon>
    </lineage>
</organism>
<comment type="subcellular location">
    <subcellularLocation>
        <location evidence="1">Membrane</location>
        <topology evidence="1">Single-pass membrane protein</topology>
    </subcellularLocation>
    <subcellularLocation>
        <location evidence="2">Mitochondrion membrane</location>
    </subcellularLocation>
</comment>
<dbReference type="PROSITE" id="PS50176">
    <property type="entry name" value="ARM_REPEAT"/>
    <property type="match status" value="1"/>
</dbReference>
<protein>
    <recommendedName>
        <fullName evidence="11">Armadillo repeat-containing domain-containing protein</fullName>
    </recommendedName>
</protein>
<feature type="repeat" description="ARM" evidence="9">
    <location>
        <begin position="136"/>
        <end position="166"/>
    </location>
</feature>
<evidence type="ECO:0000256" key="4">
    <source>
        <dbReference type="ARBA" id="ARBA00022692"/>
    </source>
</evidence>
<evidence type="ECO:0000259" key="11">
    <source>
        <dbReference type="Pfam" id="PF04826"/>
    </source>
</evidence>
<sequence length="313" mass="33934">MSCPHSSGDRSHDTTSQVTSQVAASGDDLRKTMEALSSGGILSTKHAQLLVSLLSTDDVALLQRVLVTIANAAAFTSNQNTLRDVGCLSHLTRLLHTHLLCVTIGQNMTHPSIVNGVVKAIGNLSANEDNQAKIQDCIPALIQLSSSEKSSEDLQLASLQALTNLSVTSTFHPPYTKVIQQLYELLDDAANHAVRLQALKVLVNLSCNADMVPHLLAAKAPCCLLDLLRSNCDEDLLLRWLTILANISSTSRQLNITYVTLPTQYKAASPETMYTALYGLNNSAKLKSKVFVLSRHDNESIRSQATRIYSVLS</sequence>
<dbReference type="Pfam" id="PF04826">
    <property type="entry name" value="Arm_2"/>
    <property type="match status" value="1"/>
</dbReference>
<comment type="caution">
    <text evidence="12">The sequence shown here is derived from an EMBL/GenBank/DDBJ whole genome shotgun (WGS) entry which is preliminary data.</text>
</comment>
<dbReference type="InterPro" id="IPR000225">
    <property type="entry name" value="Armadillo"/>
</dbReference>
<comment type="similarity">
    <text evidence="3">Belongs to the eutherian X-chromosome-specific Armcx family.</text>
</comment>
<evidence type="ECO:0000256" key="8">
    <source>
        <dbReference type="ARBA" id="ARBA00023136"/>
    </source>
</evidence>
<feature type="compositionally biased region" description="Polar residues" evidence="10">
    <location>
        <begin position="14"/>
        <end position="23"/>
    </location>
</feature>
<evidence type="ECO:0000256" key="7">
    <source>
        <dbReference type="ARBA" id="ARBA00023128"/>
    </source>
</evidence>
<gene>
    <name evidence="12" type="ORF">NP493_320g00025</name>
</gene>
<accession>A0AAD9L617</accession>
<dbReference type="InterPro" id="IPR006911">
    <property type="entry name" value="ARM-rpt_dom"/>
</dbReference>
<evidence type="ECO:0000313" key="12">
    <source>
        <dbReference type="EMBL" id="KAK2183195.1"/>
    </source>
</evidence>
<evidence type="ECO:0000256" key="6">
    <source>
        <dbReference type="ARBA" id="ARBA00022989"/>
    </source>
</evidence>
<name>A0AAD9L617_RIDPI</name>
<dbReference type="PANTHER" id="PTHR15712:SF23">
    <property type="entry name" value="ARMADILLO REPEAT CONTAINING 10"/>
    <property type="match status" value="1"/>
</dbReference>
<dbReference type="GO" id="GO:0031966">
    <property type="term" value="C:mitochondrial membrane"/>
    <property type="evidence" value="ECO:0007669"/>
    <property type="project" value="UniProtKB-SubCell"/>
</dbReference>
<feature type="domain" description="Armadillo repeat-containing" evidence="11">
    <location>
        <begin position="44"/>
        <end position="253"/>
    </location>
</feature>
<keyword evidence="7" id="KW-0496">Mitochondrion</keyword>
<keyword evidence="8" id="KW-0472">Membrane</keyword>
<proteinExistence type="inferred from homology"/>
<keyword evidence="4" id="KW-0812">Transmembrane</keyword>
<evidence type="ECO:0000313" key="13">
    <source>
        <dbReference type="Proteomes" id="UP001209878"/>
    </source>
</evidence>
<dbReference type="Gene3D" id="1.25.10.10">
    <property type="entry name" value="Leucine-rich Repeat Variant"/>
    <property type="match status" value="1"/>
</dbReference>
<dbReference type="SMART" id="SM00185">
    <property type="entry name" value="ARM"/>
    <property type="match status" value="3"/>
</dbReference>
<reference evidence="12" key="1">
    <citation type="journal article" date="2023" name="Mol. Biol. Evol.">
        <title>Third-Generation Sequencing Reveals the Adaptive Role of the Epigenome in Three Deep-Sea Polychaetes.</title>
        <authorList>
            <person name="Perez M."/>
            <person name="Aroh O."/>
            <person name="Sun Y."/>
            <person name="Lan Y."/>
            <person name="Juniper S.K."/>
            <person name="Young C.R."/>
            <person name="Angers B."/>
            <person name="Qian P.Y."/>
        </authorList>
    </citation>
    <scope>NUCLEOTIDE SEQUENCE</scope>
    <source>
        <strain evidence="12">R07B-5</strain>
    </source>
</reference>
<evidence type="ECO:0000256" key="9">
    <source>
        <dbReference type="PROSITE-ProRule" id="PRU00259"/>
    </source>
</evidence>
<keyword evidence="6" id="KW-1133">Transmembrane helix</keyword>
<dbReference type="InterPro" id="IPR051303">
    <property type="entry name" value="Armcx_regulator"/>
</dbReference>
<dbReference type="InterPro" id="IPR011989">
    <property type="entry name" value="ARM-like"/>
</dbReference>
<evidence type="ECO:0000256" key="3">
    <source>
        <dbReference type="ARBA" id="ARBA00010553"/>
    </source>
</evidence>
<evidence type="ECO:0000256" key="5">
    <source>
        <dbReference type="ARBA" id="ARBA00022968"/>
    </source>
</evidence>
<keyword evidence="5" id="KW-0735">Signal-anchor</keyword>
<dbReference type="Proteomes" id="UP001209878">
    <property type="component" value="Unassembled WGS sequence"/>
</dbReference>
<evidence type="ECO:0000256" key="1">
    <source>
        <dbReference type="ARBA" id="ARBA00004167"/>
    </source>
</evidence>
<dbReference type="EMBL" id="JAODUO010000319">
    <property type="protein sequence ID" value="KAK2183195.1"/>
    <property type="molecule type" value="Genomic_DNA"/>
</dbReference>
<dbReference type="InterPro" id="IPR016024">
    <property type="entry name" value="ARM-type_fold"/>
</dbReference>
<keyword evidence="13" id="KW-1185">Reference proteome</keyword>
<dbReference type="SUPFAM" id="SSF48371">
    <property type="entry name" value="ARM repeat"/>
    <property type="match status" value="1"/>
</dbReference>
<evidence type="ECO:0000256" key="2">
    <source>
        <dbReference type="ARBA" id="ARBA00004325"/>
    </source>
</evidence>
<dbReference type="AlphaFoldDB" id="A0AAD9L617"/>
<feature type="region of interest" description="Disordered" evidence="10">
    <location>
        <begin position="1"/>
        <end position="25"/>
    </location>
</feature>